<dbReference type="Pfam" id="PF09912">
    <property type="entry name" value="DUF2141"/>
    <property type="match status" value="1"/>
</dbReference>
<feature type="signal peptide" evidence="1">
    <location>
        <begin position="1"/>
        <end position="38"/>
    </location>
</feature>
<accession>A0A8B6X9X4</accession>
<keyword evidence="2" id="KW-1185">Reference proteome</keyword>
<evidence type="ECO:0000256" key="1">
    <source>
        <dbReference type="SAM" id="SignalP"/>
    </source>
</evidence>
<name>A0A8B6X9X4_9BURK</name>
<sequence>MQRPAPLACARPARRLVAALPVAALALAASLAAPAARAADLTVDIDGAASQKGHLAVAVYDRAERFPEEGAHVVAQRVAPLAGRTSVTFRNLAPGNYAVAVYHDENDNEKLDKGMFGIPKEPYGFSNDARGRAGPPDFRDARIALGDPAATVLVHLR</sequence>
<dbReference type="OrthoDB" id="9788332at2"/>
<evidence type="ECO:0000313" key="2">
    <source>
        <dbReference type="Proteomes" id="UP000675920"/>
    </source>
</evidence>
<protein>
    <submittedName>
        <fullName evidence="3">DUF2141 domain-containing protein</fullName>
    </submittedName>
</protein>
<proteinExistence type="predicted"/>
<dbReference type="AlphaFoldDB" id="A0A8B6X9X4"/>
<keyword evidence="1" id="KW-0732">Signal</keyword>
<dbReference type="InterPro" id="IPR018673">
    <property type="entry name" value="DUF2141"/>
</dbReference>
<dbReference type="RefSeq" id="WP_051378914.1">
    <property type="nucleotide sequence ID" value="NZ_AXWS01000019.1"/>
</dbReference>
<organism evidence="2 3">
    <name type="scientific">Derxia gummosa DSM 723</name>
    <dbReference type="NCBI Taxonomy" id="1121388"/>
    <lineage>
        <taxon>Bacteria</taxon>
        <taxon>Pseudomonadati</taxon>
        <taxon>Pseudomonadota</taxon>
        <taxon>Betaproteobacteria</taxon>
        <taxon>Burkholderiales</taxon>
        <taxon>Alcaligenaceae</taxon>
        <taxon>Derxia</taxon>
    </lineage>
</organism>
<evidence type="ECO:0000313" key="3">
    <source>
        <dbReference type="RefSeq" id="WP_051378914.1"/>
    </source>
</evidence>
<dbReference type="Proteomes" id="UP000675920">
    <property type="component" value="Unplaced"/>
</dbReference>
<feature type="chain" id="PRO_5034189294" evidence="1">
    <location>
        <begin position="39"/>
        <end position="157"/>
    </location>
</feature>
<reference evidence="3" key="1">
    <citation type="submission" date="2025-08" db="UniProtKB">
        <authorList>
            <consortium name="RefSeq"/>
        </authorList>
    </citation>
    <scope>IDENTIFICATION</scope>
</reference>